<sequence>MSNKAIVFIVLVYGNYSDLERFNSSIPFQSNDFKVIVVDSFKDMKSTEEGEKIAHKIGADFIKVPNKGYGAGNNAGINYSQQFQYDYLFISNPDIEINNLSLNEIGDDEIVGPKVVTDSGKNQNPYYYKKEKIGFRLLKRYAYYDRSLWYYTYLISNKISKKVQSLYSKRKQGKLPVYALHGSFYGMKKETLHKLMPVFDERMFLYSEEDHIAELAKSKDVTMMYNTNWSVYHHEDGSGTVKNKAKNKLIRESLKVFFENWD</sequence>
<dbReference type="OrthoDB" id="9813495at2"/>
<dbReference type="KEGG" id="wjo:FOL01_0908"/>
<name>A0A1L6RB22_9LACO</name>
<dbReference type="InterPro" id="IPR029044">
    <property type="entry name" value="Nucleotide-diphossugar_trans"/>
</dbReference>
<dbReference type="STRING" id="1631871.FOL01_0908"/>
<dbReference type="AlphaFoldDB" id="A0A1L6RB22"/>
<evidence type="ECO:0000313" key="1">
    <source>
        <dbReference type="EMBL" id="APS41767.1"/>
    </source>
</evidence>
<reference evidence="1 2" key="1">
    <citation type="submission" date="2016-02" db="EMBL/GenBank/DDBJ databases">
        <title>Complete Genome Sequence of Weissella jogaejeotgali FOL01.</title>
        <authorList>
            <person name="Lee J.-H."/>
            <person name="Ku H.-J."/>
        </authorList>
    </citation>
    <scope>NUCLEOTIDE SEQUENCE [LARGE SCALE GENOMIC DNA]</scope>
    <source>
        <strain evidence="1 2">FOL01</strain>
    </source>
</reference>
<dbReference type="EMBL" id="CP014332">
    <property type="protein sequence ID" value="APS41767.1"/>
    <property type="molecule type" value="Genomic_DNA"/>
</dbReference>
<keyword evidence="2" id="KW-1185">Reference proteome</keyword>
<dbReference type="Proteomes" id="UP000185473">
    <property type="component" value="Chromosome"/>
</dbReference>
<accession>A0A1L6RB22</accession>
<organism evidence="1 2">
    <name type="scientific">Weissella jogaejeotgali</name>
    <dbReference type="NCBI Taxonomy" id="1631871"/>
    <lineage>
        <taxon>Bacteria</taxon>
        <taxon>Bacillati</taxon>
        <taxon>Bacillota</taxon>
        <taxon>Bacilli</taxon>
        <taxon>Lactobacillales</taxon>
        <taxon>Lactobacillaceae</taxon>
        <taxon>Weissella</taxon>
    </lineage>
</organism>
<protein>
    <recommendedName>
        <fullName evidence="3">Glycosyltransferase</fullName>
    </recommendedName>
</protein>
<evidence type="ECO:0008006" key="3">
    <source>
        <dbReference type="Google" id="ProtNLM"/>
    </source>
</evidence>
<dbReference type="Gene3D" id="3.90.550.10">
    <property type="entry name" value="Spore Coat Polysaccharide Biosynthesis Protein SpsA, Chain A"/>
    <property type="match status" value="1"/>
</dbReference>
<dbReference type="RefSeq" id="WP_075269594.1">
    <property type="nucleotide sequence ID" value="NZ_CP014332.1"/>
</dbReference>
<evidence type="ECO:0000313" key="2">
    <source>
        <dbReference type="Proteomes" id="UP000185473"/>
    </source>
</evidence>
<dbReference type="SUPFAM" id="SSF53448">
    <property type="entry name" value="Nucleotide-diphospho-sugar transferases"/>
    <property type="match status" value="1"/>
</dbReference>
<gene>
    <name evidence="1" type="ORF">FOL01_0908</name>
</gene>
<proteinExistence type="predicted"/>